<dbReference type="PROSITE" id="PS50977">
    <property type="entry name" value="HTH_TETR_2"/>
    <property type="match status" value="1"/>
</dbReference>
<dbReference type="InterPro" id="IPR001647">
    <property type="entry name" value="HTH_TetR"/>
</dbReference>
<dbReference type="PANTHER" id="PTHR30055">
    <property type="entry name" value="HTH-TYPE TRANSCRIPTIONAL REGULATOR RUTR"/>
    <property type="match status" value="1"/>
</dbReference>
<dbReference type="Pfam" id="PF00440">
    <property type="entry name" value="TetR_N"/>
    <property type="match status" value="1"/>
</dbReference>
<proteinExistence type="predicted"/>
<dbReference type="InterPro" id="IPR050109">
    <property type="entry name" value="HTH-type_TetR-like_transc_reg"/>
</dbReference>
<dbReference type="EMBL" id="AP022612">
    <property type="protein sequence ID" value="BBZ33095.1"/>
    <property type="molecule type" value="Genomic_DNA"/>
</dbReference>
<dbReference type="Proteomes" id="UP000466931">
    <property type="component" value="Chromosome"/>
</dbReference>
<evidence type="ECO:0000313" key="1">
    <source>
        <dbReference type="EMBL" id="BBZ33095.1"/>
    </source>
</evidence>
<sequence>MALEDRRARDRAARHRLILDTARTLAESEGWDAVTTRRLAAEIEYSQPVIYKHFAGMEAIAEALAVDGFGELAEVLRAARTGAGENPLIPTAHAYLSFAGDNPALYDAMFLRATGLRFASEDTPAPLKAAFAQLRNAVAAVSGEAEADTRTEVFWAALHGLVTLGRGGRLRPNLAEARIELLVAQFGQTPARIAVAADMSPDGIDH</sequence>
<protein>
    <submittedName>
        <fullName evidence="1">TetR family transcriptional regulator</fullName>
    </submittedName>
</protein>
<reference evidence="1" key="1">
    <citation type="journal article" date="2019" name="Emerg. Microbes Infect.">
        <title>Comprehensive subspecies identification of 175 nontuberculous mycobacteria species based on 7547 genomic profiles.</title>
        <authorList>
            <person name="Matsumoto Y."/>
            <person name="Kinjo T."/>
            <person name="Motooka D."/>
            <person name="Nabeya D."/>
            <person name="Jung N."/>
            <person name="Uechi K."/>
            <person name="Horii T."/>
            <person name="Iida T."/>
            <person name="Fujita J."/>
            <person name="Nakamura S."/>
        </authorList>
    </citation>
    <scope>NUCLEOTIDE SEQUENCE [LARGE SCALE GENOMIC DNA]</scope>
    <source>
        <strain evidence="1">JCM 13671</strain>
    </source>
</reference>
<dbReference type="InterPro" id="IPR025996">
    <property type="entry name" value="MT1864/Rv1816-like_C"/>
</dbReference>
<keyword evidence="2" id="KW-1185">Reference proteome</keyword>
<dbReference type="Gene3D" id="1.10.357.10">
    <property type="entry name" value="Tetracycline Repressor, domain 2"/>
    <property type="match status" value="1"/>
</dbReference>
<evidence type="ECO:0000313" key="2">
    <source>
        <dbReference type="Proteomes" id="UP000466931"/>
    </source>
</evidence>
<dbReference type="PANTHER" id="PTHR30055:SF234">
    <property type="entry name" value="HTH-TYPE TRANSCRIPTIONAL REGULATOR BETI"/>
    <property type="match status" value="1"/>
</dbReference>
<dbReference type="RefSeq" id="WP_085150703.1">
    <property type="nucleotide sequence ID" value="NZ_AP022612.1"/>
</dbReference>
<accession>A0A7I7XV00</accession>
<dbReference type="AlphaFoldDB" id="A0A7I7XV00"/>
<organism evidence="1 2">
    <name type="scientific">Mycolicibacterium confluentis</name>
    <dbReference type="NCBI Taxonomy" id="28047"/>
    <lineage>
        <taxon>Bacteria</taxon>
        <taxon>Bacillati</taxon>
        <taxon>Actinomycetota</taxon>
        <taxon>Actinomycetes</taxon>
        <taxon>Mycobacteriales</taxon>
        <taxon>Mycobacteriaceae</taxon>
        <taxon>Mycolicibacterium</taxon>
    </lineage>
</organism>
<reference evidence="1" key="2">
    <citation type="submission" date="2020-02" db="EMBL/GenBank/DDBJ databases">
        <authorList>
            <person name="Matsumoto Y."/>
            <person name="Motooka D."/>
            <person name="Nakamura S."/>
        </authorList>
    </citation>
    <scope>NUCLEOTIDE SEQUENCE</scope>
    <source>
        <strain evidence="1">JCM 13671</strain>
    </source>
</reference>
<dbReference type="InterPro" id="IPR009057">
    <property type="entry name" value="Homeodomain-like_sf"/>
</dbReference>
<gene>
    <name evidence="1" type="ORF">MCNF_17000</name>
</gene>
<dbReference type="GO" id="GO:0000976">
    <property type="term" value="F:transcription cis-regulatory region binding"/>
    <property type="evidence" value="ECO:0007669"/>
    <property type="project" value="TreeGrafter"/>
</dbReference>
<dbReference type="SUPFAM" id="SSF48498">
    <property type="entry name" value="Tetracyclin repressor-like, C-terminal domain"/>
    <property type="match status" value="1"/>
</dbReference>
<name>A0A7I7XV00_9MYCO</name>
<dbReference type="SUPFAM" id="SSF46689">
    <property type="entry name" value="Homeodomain-like"/>
    <property type="match status" value="1"/>
</dbReference>
<dbReference type="GO" id="GO:0003700">
    <property type="term" value="F:DNA-binding transcription factor activity"/>
    <property type="evidence" value="ECO:0007669"/>
    <property type="project" value="TreeGrafter"/>
</dbReference>
<dbReference type="Pfam" id="PF13305">
    <property type="entry name" value="TetR_C_33"/>
    <property type="match status" value="1"/>
</dbReference>
<dbReference type="InterPro" id="IPR036271">
    <property type="entry name" value="Tet_transcr_reg_TetR-rel_C_sf"/>
</dbReference>
<dbReference type="OrthoDB" id="4641396at2"/>